<gene>
    <name evidence="5" type="ORF">ACETRX_10205</name>
</gene>
<evidence type="ECO:0000256" key="3">
    <source>
        <dbReference type="ARBA" id="ARBA00023315"/>
    </source>
</evidence>
<dbReference type="RefSeq" id="WP_311933903.1">
    <property type="nucleotide sequence ID" value="NZ_JAVSCS010000004.1"/>
</dbReference>
<accession>A0ABV6ZCR7</accession>
<dbReference type="SUPFAM" id="SSF69593">
    <property type="entry name" value="Glycerol-3-phosphate (1)-acyltransferase"/>
    <property type="match status" value="1"/>
</dbReference>
<evidence type="ECO:0000256" key="2">
    <source>
        <dbReference type="ARBA" id="ARBA00022679"/>
    </source>
</evidence>
<sequence length="210" mass="23216">MFGRLVGSATIGFARLVTGVRGNWQGCLPARKPRIYFANHASHGDFILVWTVFPSALRATARPVAARDYWNAGATRRFLAHNVFDAVLIDRESTTRSVDPIGQMASALEAGSSLILFPEGTRNMGEEPLLPFKSGLFWLAKRQPDVEMVPVWIENLNRVMPKGEFLPVPFLCTVTFGAPLRLGPGEEKQAFLDRSRNALLALRPHEGDEG</sequence>
<evidence type="ECO:0000313" key="6">
    <source>
        <dbReference type="Proteomes" id="UP001595190"/>
    </source>
</evidence>
<feature type="domain" description="Phospholipid/glycerol acyltransferase" evidence="4">
    <location>
        <begin position="34"/>
        <end position="156"/>
    </location>
</feature>
<dbReference type="PANTHER" id="PTHR10434:SF11">
    <property type="entry name" value="1-ACYL-SN-GLYCEROL-3-PHOSPHATE ACYLTRANSFERASE"/>
    <property type="match status" value="1"/>
</dbReference>
<comment type="pathway">
    <text evidence="1">Lipid metabolism.</text>
</comment>
<dbReference type="SMART" id="SM00563">
    <property type="entry name" value="PlsC"/>
    <property type="match status" value="1"/>
</dbReference>
<dbReference type="PANTHER" id="PTHR10434">
    <property type="entry name" value="1-ACYL-SN-GLYCEROL-3-PHOSPHATE ACYLTRANSFERASE"/>
    <property type="match status" value="1"/>
</dbReference>
<evidence type="ECO:0000256" key="1">
    <source>
        <dbReference type="ARBA" id="ARBA00005189"/>
    </source>
</evidence>
<keyword evidence="2" id="KW-0808">Transferase</keyword>
<evidence type="ECO:0000259" key="4">
    <source>
        <dbReference type="SMART" id="SM00563"/>
    </source>
</evidence>
<dbReference type="EMBL" id="JBHGPK010000003">
    <property type="protein sequence ID" value="MFC2249985.1"/>
    <property type="molecule type" value="Genomic_DNA"/>
</dbReference>
<organism evidence="5 6">
    <name type="scientific">Labrys neptuniae</name>
    <dbReference type="NCBI Taxonomy" id="376174"/>
    <lineage>
        <taxon>Bacteria</taxon>
        <taxon>Pseudomonadati</taxon>
        <taxon>Pseudomonadota</taxon>
        <taxon>Alphaproteobacteria</taxon>
        <taxon>Hyphomicrobiales</taxon>
        <taxon>Xanthobacteraceae</taxon>
        <taxon>Labrys</taxon>
    </lineage>
</organism>
<dbReference type="Pfam" id="PF01553">
    <property type="entry name" value="Acyltransferase"/>
    <property type="match status" value="1"/>
</dbReference>
<comment type="caution">
    <text evidence="5">The sequence shown here is derived from an EMBL/GenBank/DDBJ whole genome shotgun (WGS) entry which is preliminary data.</text>
</comment>
<evidence type="ECO:0000313" key="5">
    <source>
        <dbReference type="EMBL" id="MFC2249985.1"/>
    </source>
</evidence>
<protein>
    <submittedName>
        <fullName evidence="5">Lysophospholipid acyltransferase family protein</fullName>
    </submittedName>
</protein>
<dbReference type="InterPro" id="IPR002123">
    <property type="entry name" value="Plipid/glycerol_acylTrfase"/>
</dbReference>
<name>A0ABV6ZCR7_9HYPH</name>
<keyword evidence="3 5" id="KW-0012">Acyltransferase</keyword>
<dbReference type="GO" id="GO:0016746">
    <property type="term" value="F:acyltransferase activity"/>
    <property type="evidence" value="ECO:0007669"/>
    <property type="project" value="UniProtKB-KW"/>
</dbReference>
<reference evidence="5 6" key="1">
    <citation type="submission" date="2024-09" db="EMBL/GenBank/DDBJ databases">
        <title>Description of Labrys sedimenti sp. nov., isolated from a diclofenac-degrading enrichment culture, and genome-based reclassification of Labrys portucalensis as a later heterotypic synonym of Labrys neptuniae.</title>
        <authorList>
            <person name="Tancsics A."/>
            <person name="Csepanyi A."/>
        </authorList>
    </citation>
    <scope>NUCLEOTIDE SEQUENCE [LARGE SCALE GENOMIC DNA]</scope>
    <source>
        <strain evidence="5 6">LMG 23412</strain>
    </source>
</reference>
<dbReference type="Proteomes" id="UP001595190">
    <property type="component" value="Unassembled WGS sequence"/>
</dbReference>
<proteinExistence type="predicted"/>
<dbReference type="CDD" id="cd07989">
    <property type="entry name" value="LPLAT_AGPAT-like"/>
    <property type="match status" value="1"/>
</dbReference>